<sequence length="124" mass="12798">MPVVHGSTAPVFDLPNATFTGLASPSRGAKETCVWRTHVKPGAEPDEHSFDREEVVLAISGRAVALLDGVRHEIAAGDAVVIPAGTSFGLGNPYDEPFEAVAVLPVGATARMADGTTLVPAPAR</sequence>
<reference evidence="2 3" key="1">
    <citation type="submission" date="2018-07" db="EMBL/GenBank/DDBJ databases">
        <title>Genomic Encyclopedia of Type Strains, Phase IV (KMG-IV): sequencing the most valuable type-strain genomes for metagenomic binning, comparative biology and taxonomic classification.</title>
        <authorList>
            <person name="Goeker M."/>
        </authorList>
    </citation>
    <scope>NUCLEOTIDE SEQUENCE [LARGE SCALE GENOMIC DNA]</scope>
    <source>
        <strain evidence="2 3">DSM 44952</strain>
    </source>
</reference>
<dbReference type="InterPro" id="IPR013096">
    <property type="entry name" value="Cupin_2"/>
</dbReference>
<keyword evidence="2" id="KW-0223">Dioxygenase</keyword>
<accession>A0A370H5W1</accession>
<comment type="caution">
    <text evidence="2">The sequence shown here is derived from an EMBL/GenBank/DDBJ whole genome shotgun (WGS) entry which is preliminary data.</text>
</comment>
<gene>
    <name evidence="2" type="ORF">DFR68_104284</name>
</gene>
<dbReference type="GO" id="GO:0051213">
    <property type="term" value="F:dioxygenase activity"/>
    <property type="evidence" value="ECO:0007669"/>
    <property type="project" value="UniProtKB-KW"/>
</dbReference>
<dbReference type="InterPro" id="IPR011051">
    <property type="entry name" value="RmlC_Cupin_sf"/>
</dbReference>
<evidence type="ECO:0000313" key="3">
    <source>
        <dbReference type="Proteomes" id="UP000255355"/>
    </source>
</evidence>
<dbReference type="InterPro" id="IPR014710">
    <property type="entry name" value="RmlC-like_jellyroll"/>
</dbReference>
<keyword evidence="2" id="KW-0560">Oxidoreductase</keyword>
<feature type="domain" description="Cupin type-2" evidence="1">
    <location>
        <begin position="36"/>
        <end position="103"/>
    </location>
</feature>
<dbReference type="Gene3D" id="2.60.120.10">
    <property type="entry name" value="Jelly Rolls"/>
    <property type="match status" value="1"/>
</dbReference>
<protein>
    <submittedName>
        <fullName evidence="2">Quercetin dioxygenase-like cupin family protein</fullName>
    </submittedName>
</protein>
<dbReference type="STRING" id="1210089.GCA_001613165_01320"/>
<dbReference type="Proteomes" id="UP000255355">
    <property type="component" value="Unassembled WGS sequence"/>
</dbReference>
<evidence type="ECO:0000313" key="2">
    <source>
        <dbReference type="EMBL" id="RDI51800.1"/>
    </source>
</evidence>
<organism evidence="2 3">
    <name type="scientific">Nocardia mexicana</name>
    <dbReference type="NCBI Taxonomy" id="279262"/>
    <lineage>
        <taxon>Bacteria</taxon>
        <taxon>Bacillati</taxon>
        <taxon>Actinomycetota</taxon>
        <taxon>Actinomycetes</taxon>
        <taxon>Mycobacteriales</taxon>
        <taxon>Nocardiaceae</taxon>
        <taxon>Nocardia</taxon>
    </lineage>
</organism>
<dbReference type="Pfam" id="PF07883">
    <property type="entry name" value="Cupin_2"/>
    <property type="match status" value="1"/>
</dbReference>
<dbReference type="OrthoDB" id="5145129at2"/>
<evidence type="ECO:0000259" key="1">
    <source>
        <dbReference type="Pfam" id="PF07883"/>
    </source>
</evidence>
<dbReference type="EMBL" id="QQAZ01000004">
    <property type="protein sequence ID" value="RDI51800.1"/>
    <property type="molecule type" value="Genomic_DNA"/>
</dbReference>
<keyword evidence="3" id="KW-1185">Reference proteome</keyword>
<dbReference type="AlphaFoldDB" id="A0A370H5W1"/>
<name>A0A370H5W1_9NOCA</name>
<dbReference type="SUPFAM" id="SSF51182">
    <property type="entry name" value="RmlC-like cupins"/>
    <property type="match status" value="1"/>
</dbReference>
<proteinExistence type="predicted"/>